<dbReference type="PANTHER" id="PTHR38136">
    <property type="entry name" value="DNA REPAIR PROTEIN"/>
    <property type="match status" value="1"/>
</dbReference>
<keyword evidence="1" id="KW-0234">DNA repair</keyword>
<feature type="domain" description="Archaeal Nre N-terminal" evidence="3">
    <location>
        <begin position="20"/>
        <end position="297"/>
    </location>
</feature>
<dbReference type="NCBIfam" id="NF041387">
    <property type="entry name" value="DNArepr_NreA_Halo"/>
    <property type="match status" value="1"/>
</dbReference>
<evidence type="ECO:0000256" key="2">
    <source>
        <dbReference type="SAM" id="MobiDB-lite"/>
    </source>
</evidence>
<dbReference type="HAMAP" id="MF_02096">
    <property type="entry name" value="Nre"/>
    <property type="match status" value="1"/>
</dbReference>
<evidence type="ECO:0000259" key="4">
    <source>
        <dbReference type="Pfam" id="PF04895"/>
    </source>
</evidence>
<feature type="domain" description="Archaeal Nre C-terminal" evidence="4">
    <location>
        <begin position="311"/>
        <end position="417"/>
    </location>
</feature>
<organism evidence="5 6">
    <name type="scientific">Halonotius aquaticus</name>
    <dbReference type="NCBI Taxonomy" id="2216978"/>
    <lineage>
        <taxon>Archaea</taxon>
        <taxon>Methanobacteriati</taxon>
        <taxon>Methanobacteriota</taxon>
        <taxon>Stenosarchaea group</taxon>
        <taxon>Halobacteria</taxon>
        <taxon>Halobacteriales</taxon>
        <taxon>Haloferacaceae</taxon>
        <taxon>Halonotius</taxon>
    </lineage>
</organism>
<dbReference type="Proteomes" id="UP000276588">
    <property type="component" value="Unassembled WGS sequence"/>
</dbReference>
<gene>
    <name evidence="5" type="ORF">DM826_02595</name>
</gene>
<evidence type="ECO:0000259" key="3">
    <source>
        <dbReference type="Pfam" id="PF04894"/>
    </source>
</evidence>
<evidence type="ECO:0000313" key="5">
    <source>
        <dbReference type="EMBL" id="RJX44518.1"/>
    </source>
</evidence>
<reference evidence="5 6" key="1">
    <citation type="submission" date="2018-06" db="EMBL/GenBank/DDBJ databases">
        <title>Halonotius sp. F13-13 a new haloarchaeeon isolated from a solar saltern from Isla Cristina, Huelva, Spain.</title>
        <authorList>
            <person name="Duran-Viseras A."/>
            <person name="Sanchez-Porro C."/>
            <person name="Ventosa A."/>
        </authorList>
    </citation>
    <scope>NUCLEOTIDE SEQUENCE [LARGE SCALE GENOMIC DNA]</scope>
    <source>
        <strain evidence="5 6">F13-13</strain>
    </source>
</reference>
<dbReference type="EMBL" id="QKNY01000004">
    <property type="protein sequence ID" value="RJX44518.1"/>
    <property type="molecule type" value="Genomic_DNA"/>
</dbReference>
<dbReference type="RefSeq" id="WP_120101124.1">
    <property type="nucleotide sequence ID" value="NZ_QKNY01000004.1"/>
</dbReference>
<name>A0A3A6PS96_9EURY</name>
<proteinExistence type="inferred from homology"/>
<dbReference type="InterPro" id="IPR006978">
    <property type="entry name" value="Nre_N"/>
</dbReference>
<dbReference type="Pfam" id="PF04895">
    <property type="entry name" value="Nre_C"/>
    <property type="match status" value="1"/>
</dbReference>
<dbReference type="InterPro" id="IPR033167">
    <property type="entry name" value="Nre"/>
</dbReference>
<dbReference type="Pfam" id="PF04894">
    <property type="entry name" value="Nre_N"/>
    <property type="match status" value="1"/>
</dbReference>
<keyword evidence="1" id="KW-0227">DNA damage</keyword>
<dbReference type="InterPro" id="IPR053546">
    <property type="entry name" value="Nre_DNA_repair"/>
</dbReference>
<sequence>MRLSEFIEIEKNERAERRRLAGEKSYEILDRLDGVGDQFADISGGDAVGSVSPSIFVGRSGYPNVSTGLLSPVGNESDAGQFVTDGAWYEEGVSIGDVFERRTSLLNASQTTPVETNVHDTWEGFLGVQREVALADRPIGIEVGLNGTPELDLANSVDEVSAPTGPRARANDATLTENPHVPRPVKKTLEDDDWRAGGAMNYLYNRGFDVYEINTILSAGALGQQANRRLVPTRWSITAVDDTVGQYLRGKQRNATSVDTVSVWHNEYLGNSFWIILAPGQWEFELVEFKAPGSVWNPDPAAGIWLASDYEGREGRSGYVEETAGAYYAARLAVLEYLDSIGRQAKALVLRHVSDDYWGPVGVWQVREAIRHAFDGDHAESETFDDAVTGIAEQLPVSSADLQRKSTLAAGRQTGLDIFK</sequence>
<dbReference type="PANTHER" id="PTHR38136:SF2">
    <property type="entry name" value="DNA REPAIR PROTEIN"/>
    <property type="match status" value="1"/>
</dbReference>
<dbReference type="InterPro" id="IPR006979">
    <property type="entry name" value="Nre_C"/>
</dbReference>
<dbReference type="OrthoDB" id="6609at2157"/>
<accession>A0A3A6PS96</accession>
<comment type="similarity">
    <text evidence="1">Belongs to the Nre family.</text>
</comment>
<feature type="region of interest" description="Disordered" evidence="2">
    <location>
        <begin position="160"/>
        <end position="179"/>
    </location>
</feature>
<protein>
    <recommendedName>
        <fullName evidence="1">DNA repair protein</fullName>
    </recommendedName>
</protein>
<evidence type="ECO:0000256" key="1">
    <source>
        <dbReference type="HAMAP-Rule" id="MF_02096"/>
    </source>
</evidence>
<keyword evidence="6" id="KW-1185">Reference proteome</keyword>
<dbReference type="AlphaFoldDB" id="A0A3A6PS96"/>
<comment type="caution">
    <text evidence="1">Lacks conserved residue(s) required for the propagation of feature annotation.</text>
</comment>
<dbReference type="GO" id="GO:0006281">
    <property type="term" value="P:DNA repair"/>
    <property type="evidence" value="ECO:0007669"/>
    <property type="project" value="UniProtKB-UniRule"/>
</dbReference>
<comment type="caution">
    <text evidence="5">The sequence shown here is derived from an EMBL/GenBank/DDBJ whole genome shotgun (WGS) entry which is preliminary data.</text>
</comment>
<evidence type="ECO:0000313" key="6">
    <source>
        <dbReference type="Proteomes" id="UP000276588"/>
    </source>
</evidence>
<comment type="function">
    <text evidence="1">Involved in DNA damage repair.</text>
</comment>